<proteinExistence type="inferred from homology"/>
<dbReference type="SUPFAM" id="SSF55186">
    <property type="entry name" value="ThrRS/AlaRS common domain"/>
    <property type="match status" value="1"/>
</dbReference>
<dbReference type="InterPro" id="IPR050058">
    <property type="entry name" value="Ala-tRNA_ligase"/>
</dbReference>
<keyword evidence="5" id="KW-0547">Nucleotide-binding</keyword>
<dbReference type="PANTHER" id="PTHR11777:SF9">
    <property type="entry name" value="ALANINE--TRNA LIGASE, CYTOPLASMIC"/>
    <property type="match status" value="1"/>
</dbReference>
<accession>A0A2M8LBH9</accession>
<evidence type="ECO:0000256" key="7">
    <source>
        <dbReference type="ARBA" id="ARBA00022884"/>
    </source>
</evidence>
<dbReference type="AlphaFoldDB" id="A0A2M8LBH9"/>
<dbReference type="SUPFAM" id="SSF101353">
    <property type="entry name" value="Putative anticodon-binding domain of alanyl-tRNA synthetase (AlaRS)"/>
    <property type="match status" value="1"/>
</dbReference>
<dbReference type="GO" id="GO:0004813">
    <property type="term" value="F:alanine-tRNA ligase activity"/>
    <property type="evidence" value="ECO:0007669"/>
    <property type="project" value="UniProtKB-EC"/>
</dbReference>
<name>A0A2M8LBH9_9BACT</name>
<evidence type="ECO:0000256" key="9">
    <source>
        <dbReference type="ARBA" id="ARBA00023146"/>
    </source>
</evidence>
<dbReference type="GO" id="GO:0006419">
    <property type="term" value="P:alanyl-tRNA aminoacylation"/>
    <property type="evidence" value="ECO:0007669"/>
    <property type="project" value="InterPro"/>
</dbReference>
<dbReference type="FunFam" id="3.30.980.10:FF:000004">
    <property type="entry name" value="Alanine--tRNA ligase, cytoplasmic"/>
    <property type="match status" value="1"/>
</dbReference>
<evidence type="ECO:0000256" key="3">
    <source>
        <dbReference type="ARBA" id="ARBA00022555"/>
    </source>
</evidence>
<comment type="caution">
    <text evidence="12">The sequence shown here is derived from an EMBL/GenBank/DDBJ whole genome shotgun (WGS) entry which is preliminary data.</text>
</comment>
<evidence type="ECO:0000259" key="11">
    <source>
        <dbReference type="PROSITE" id="PS50860"/>
    </source>
</evidence>
<comment type="similarity">
    <text evidence="1">Belongs to the class-II aminoacyl-tRNA synthetase family.</text>
</comment>
<feature type="domain" description="Alanyl-transfer RNA synthetases family profile" evidence="11">
    <location>
        <begin position="1"/>
        <end position="545"/>
    </location>
</feature>
<feature type="coiled-coil region" evidence="10">
    <location>
        <begin position="335"/>
        <end position="362"/>
    </location>
</feature>
<keyword evidence="4 12" id="KW-0436">Ligase</keyword>
<dbReference type="PROSITE" id="PS50860">
    <property type="entry name" value="AA_TRNA_LIGASE_II_ALA"/>
    <property type="match status" value="1"/>
</dbReference>
<dbReference type="GO" id="GO:0005524">
    <property type="term" value="F:ATP binding"/>
    <property type="evidence" value="ECO:0007669"/>
    <property type="project" value="UniProtKB-KW"/>
</dbReference>
<dbReference type="InterPro" id="IPR018163">
    <property type="entry name" value="Thr/Ala-tRNA-synth_IIc_edit"/>
</dbReference>
<dbReference type="GO" id="GO:0005737">
    <property type="term" value="C:cytoplasm"/>
    <property type="evidence" value="ECO:0007669"/>
    <property type="project" value="InterPro"/>
</dbReference>
<dbReference type="InterPro" id="IPR002318">
    <property type="entry name" value="Ala-tRNA-lgiase_IIc"/>
</dbReference>
<dbReference type="PRINTS" id="PR00980">
    <property type="entry name" value="TRNASYNTHALA"/>
</dbReference>
<dbReference type="Pfam" id="PF01411">
    <property type="entry name" value="tRNA-synt_2c"/>
    <property type="match status" value="1"/>
</dbReference>
<dbReference type="InterPro" id="IPR045864">
    <property type="entry name" value="aa-tRNA-synth_II/BPL/LPL"/>
</dbReference>
<dbReference type="Gene3D" id="3.30.54.20">
    <property type="match status" value="1"/>
</dbReference>
<dbReference type="EC" id="6.1.1.7" evidence="2"/>
<dbReference type="InterPro" id="IPR018162">
    <property type="entry name" value="Ala-tRNA-ligase_IIc_anticod-bd"/>
</dbReference>
<dbReference type="SUPFAM" id="SSF55681">
    <property type="entry name" value="Class II aaRS and biotin synthetases"/>
    <property type="match status" value="1"/>
</dbReference>
<dbReference type="EMBL" id="PFER01000006">
    <property type="protein sequence ID" value="PJE73954.1"/>
    <property type="molecule type" value="Genomic_DNA"/>
</dbReference>
<evidence type="ECO:0000313" key="13">
    <source>
        <dbReference type="Proteomes" id="UP000230959"/>
    </source>
</evidence>
<evidence type="ECO:0000256" key="5">
    <source>
        <dbReference type="ARBA" id="ARBA00022741"/>
    </source>
</evidence>
<dbReference type="InterPro" id="IPR018164">
    <property type="entry name" value="Ala-tRNA-synth_IIc_N"/>
</dbReference>
<feature type="non-terminal residue" evidence="12">
    <location>
        <position position="545"/>
    </location>
</feature>
<sequence>MSSNEIRQKFFAFFEARRHKIIPSSSLVPDGDPSVLFTTAGMQQFKPYYLGKKDAMADFKSFNTVSSQKCIRTSDIEEVGDISHLTFFEMLGNFSFGGYFKEEAIRYAYEFIVSELGLSIDYVTVFVGDENVPFDKESYEIWKDFVPEEKIKKFGKEDNFWGPTGKEGPCGPTTEIYVNGVEVWNIVFNEYYCWPKADQPGAGLDDQILEKLPTPGVDTGMGLERLSMMVQKTPTIFETDLFGHIIREIEKASGVSYFDSGYEKVFRIIADHIKAIVFILSDGVAPSNSERGYVLRRLIRRTVRHLKILNMDSSFMLKAAKIAMEDYKETYPDLIRKEKEILNELKAEEERFEKTLKEGLKQFEKFSSHGISGHDAFILFSTYGFPFEETLELAKERGIKVDEGGFKDEFKRHQDVSRVGMEKKFKGGLSGSSPEEARLHTATHLLHQALREVLGLHIAQKGSNITPERLRFDFSHAEKMTQEELKEVEDLVNRKINEKLPVTIEEMTLEEAREMGAIGIFGDKYGERIKVYSIGGFSKEICGGP</sequence>
<dbReference type="Gene3D" id="3.30.980.10">
    <property type="entry name" value="Threonyl-trna Synthetase, Chain A, domain 2"/>
    <property type="match status" value="1"/>
</dbReference>
<protein>
    <recommendedName>
        <fullName evidence="2">alanine--tRNA ligase</fullName>
        <ecNumber evidence="2">6.1.1.7</ecNumber>
    </recommendedName>
</protein>
<dbReference type="Proteomes" id="UP000230959">
    <property type="component" value="Unassembled WGS sequence"/>
</dbReference>
<keyword evidence="8" id="KW-0648">Protein biosynthesis</keyword>
<dbReference type="Gene3D" id="3.30.930.10">
    <property type="entry name" value="Bira Bifunctional Protein, Domain 2"/>
    <property type="match status" value="1"/>
</dbReference>
<evidence type="ECO:0000256" key="8">
    <source>
        <dbReference type="ARBA" id="ARBA00022917"/>
    </source>
</evidence>
<evidence type="ECO:0000256" key="4">
    <source>
        <dbReference type="ARBA" id="ARBA00022598"/>
    </source>
</evidence>
<dbReference type="PANTHER" id="PTHR11777">
    <property type="entry name" value="ALANYL-TRNA SYNTHETASE"/>
    <property type="match status" value="1"/>
</dbReference>
<keyword evidence="3" id="KW-0820">tRNA-binding</keyword>
<keyword evidence="6" id="KW-0067">ATP-binding</keyword>
<evidence type="ECO:0000256" key="10">
    <source>
        <dbReference type="SAM" id="Coils"/>
    </source>
</evidence>
<dbReference type="NCBIfam" id="NF002436">
    <property type="entry name" value="PRK01584.1"/>
    <property type="match status" value="1"/>
</dbReference>
<dbReference type="GO" id="GO:0000049">
    <property type="term" value="F:tRNA binding"/>
    <property type="evidence" value="ECO:0007669"/>
    <property type="project" value="UniProtKB-KW"/>
</dbReference>
<keyword evidence="9" id="KW-0030">Aminoacyl-tRNA synthetase</keyword>
<evidence type="ECO:0000256" key="6">
    <source>
        <dbReference type="ARBA" id="ARBA00022840"/>
    </source>
</evidence>
<dbReference type="InterPro" id="IPR018165">
    <property type="entry name" value="Ala-tRNA-synth_IIc_core"/>
</dbReference>
<dbReference type="GO" id="GO:0002161">
    <property type="term" value="F:aminoacyl-tRNA deacylase activity"/>
    <property type="evidence" value="ECO:0007669"/>
    <property type="project" value="TreeGrafter"/>
</dbReference>
<evidence type="ECO:0000256" key="1">
    <source>
        <dbReference type="ARBA" id="ARBA00008226"/>
    </source>
</evidence>
<keyword evidence="7" id="KW-0694">RNA-binding</keyword>
<evidence type="ECO:0000313" key="12">
    <source>
        <dbReference type="EMBL" id="PJE73954.1"/>
    </source>
</evidence>
<evidence type="ECO:0000256" key="2">
    <source>
        <dbReference type="ARBA" id="ARBA00013168"/>
    </source>
</evidence>
<gene>
    <name evidence="12" type="ORF">COV02_00380</name>
</gene>
<dbReference type="CDD" id="cd00673">
    <property type="entry name" value="AlaRS_core"/>
    <property type="match status" value="1"/>
</dbReference>
<keyword evidence="10" id="KW-0175">Coiled coil</keyword>
<organism evidence="12 13">
    <name type="scientific">Candidatus Terrybacteria bacterium CG10_big_fil_rev_8_21_14_0_10_41_10</name>
    <dbReference type="NCBI Taxonomy" id="1975026"/>
    <lineage>
        <taxon>Bacteria</taxon>
        <taxon>Candidatus Terryibacteriota</taxon>
    </lineage>
</organism>
<reference evidence="13" key="1">
    <citation type="submission" date="2017-09" db="EMBL/GenBank/DDBJ databases">
        <title>Depth-based differentiation of microbial function through sediment-hosted aquifers and enrichment of novel symbionts in the deep terrestrial subsurface.</title>
        <authorList>
            <person name="Probst A.J."/>
            <person name="Ladd B."/>
            <person name="Jarett J.K."/>
            <person name="Geller-Mcgrath D.E."/>
            <person name="Sieber C.M.K."/>
            <person name="Emerson J.B."/>
            <person name="Anantharaman K."/>
            <person name="Thomas B.C."/>
            <person name="Malmstrom R."/>
            <person name="Stieglmeier M."/>
            <person name="Klingl A."/>
            <person name="Woyke T."/>
            <person name="Ryan C.M."/>
            <person name="Banfield J.F."/>
        </authorList>
    </citation>
    <scope>NUCLEOTIDE SEQUENCE [LARGE SCALE GENOMIC DNA]</scope>
</reference>